<evidence type="ECO:0008006" key="4">
    <source>
        <dbReference type="Google" id="ProtNLM"/>
    </source>
</evidence>
<accession>A0ABT4RKG4</accession>
<dbReference type="PROSITE" id="PS51257">
    <property type="entry name" value="PROKAR_LIPOPROTEIN"/>
    <property type="match status" value="1"/>
</dbReference>
<evidence type="ECO:0000313" key="2">
    <source>
        <dbReference type="EMBL" id="MDA0138775.1"/>
    </source>
</evidence>
<feature type="signal peptide" evidence="1">
    <location>
        <begin position="1"/>
        <end position="22"/>
    </location>
</feature>
<organism evidence="2 3">
    <name type="scientific">Solirubrobacter deserti</name>
    <dbReference type="NCBI Taxonomy" id="2282478"/>
    <lineage>
        <taxon>Bacteria</taxon>
        <taxon>Bacillati</taxon>
        <taxon>Actinomycetota</taxon>
        <taxon>Thermoleophilia</taxon>
        <taxon>Solirubrobacterales</taxon>
        <taxon>Solirubrobacteraceae</taxon>
        <taxon>Solirubrobacter</taxon>
    </lineage>
</organism>
<comment type="caution">
    <text evidence="2">The sequence shown here is derived from an EMBL/GenBank/DDBJ whole genome shotgun (WGS) entry which is preliminary data.</text>
</comment>
<dbReference type="RefSeq" id="WP_202957365.1">
    <property type="nucleotide sequence ID" value="NZ_JAPCID010000018.1"/>
</dbReference>
<dbReference type="Proteomes" id="UP001147700">
    <property type="component" value="Unassembled WGS sequence"/>
</dbReference>
<protein>
    <recommendedName>
        <fullName evidence="4">Lipoprotein</fullName>
    </recommendedName>
</protein>
<sequence length="147" mass="15162">MKRIIGLALAVAALAAGCGSTADKNEYVNSVNQAQAALTTTLTKINPAGKPNQIAAELDEGGEAIDTAVKDLQAITPPDDATKPHGRIVNGLSALASTFHDAADAARAKDTAKMAELLNGIQTSAGAKELETAQRELMANGYKFEEA</sequence>
<reference evidence="2" key="1">
    <citation type="submission" date="2022-10" db="EMBL/GenBank/DDBJ databases">
        <title>The WGS of Solirubrobacter sp. CPCC 204708.</title>
        <authorList>
            <person name="Jiang Z."/>
        </authorList>
    </citation>
    <scope>NUCLEOTIDE SEQUENCE</scope>
    <source>
        <strain evidence="2">CPCC 204708</strain>
    </source>
</reference>
<dbReference type="EMBL" id="JAPCID010000018">
    <property type="protein sequence ID" value="MDA0138775.1"/>
    <property type="molecule type" value="Genomic_DNA"/>
</dbReference>
<evidence type="ECO:0000313" key="3">
    <source>
        <dbReference type="Proteomes" id="UP001147700"/>
    </source>
</evidence>
<evidence type="ECO:0000256" key="1">
    <source>
        <dbReference type="SAM" id="SignalP"/>
    </source>
</evidence>
<keyword evidence="1" id="KW-0732">Signal</keyword>
<gene>
    <name evidence="2" type="ORF">OJ962_14830</name>
</gene>
<keyword evidence="3" id="KW-1185">Reference proteome</keyword>
<proteinExistence type="predicted"/>
<feature type="chain" id="PRO_5047216063" description="Lipoprotein" evidence="1">
    <location>
        <begin position="23"/>
        <end position="147"/>
    </location>
</feature>
<name>A0ABT4RKG4_9ACTN</name>